<protein>
    <submittedName>
        <fullName evidence="3">PP2C family serine/threonine-protein phosphatase</fullName>
        <ecNumber evidence="3">3.1.3.16</ecNumber>
    </submittedName>
</protein>
<dbReference type="InterPro" id="IPR001932">
    <property type="entry name" value="PPM-type_phosphatase-like_dom"/>
</dbReference>
<evidence type="ECO:0000256" key="1">
    <source>
        <dbReference type="SAM" id="MobiDB-lite"/>
    </source>
</evidence>
<dbReference type="GO" id="GO:0004722">
    <property type="term" value="F:protein serine/threonine phosphatase activity"/>
    <property type="evidence" value="ECO:0007669"/>
    <property type="project" value="UniProtKB-EC"/>
</dbReference>
<dbReference type="Proteomes" id="UP001440612">
    <property type="component" value="Chromosome"/>
</dbReference>
<keyword evidence="3" id="KW-0378">Hydrolase</keyword>
<sequence length="358" mass="39071">MWRSPEPRFDVASAICQGGRDYQEDAIVTDFPFGMDSGVVVLADGMGGHAAGDVASKIVVTEVYSELKFQSANFTDFETEIPQYLTAAAVNANNVVREHVTEHPETRGMGATLVSLVLIENRMFWMSIGDSPLYHFRSGKMQQLNEDHSMAPQIDFMVKSGLLDAEAGKNHPDRNCLTSVILGDRVAKSDCPKTPFELQVGDIVVVSSDGLQYLEEDKIQRILHRYRRKKSAEIAGHLLEAIEALADPDQDNCTFSVIKLNHNKPVIRAIRAKPAGYVEAHTANTTRVVETEDLKKVAQKAPVPADPPAKVPDAADAEAKPVIKEVKPVKKVDEAGDSDKTQEVDEATPQAKIAAGGK</sequence>
<dbReference type="Pfam" id="PF13672">
    <property type="entry name" value="PP2C_2"/>
    <property type="match status" value="1"/>
</dbReference>
<evidence type="ECO:0000313" key="4">
    <source>
        <dbReference type="Proteomes" id="UP001440612"/>
    </source>
</evidence>
<dbReference type="SUPFAM" id="SSF81606">
    <property type="entry name" value="PP2C-like"/>
    <property type="match status" value="1"/>
</dbReference>
<dbReference type="EMBL" id="CP150951">
    <property type="protein sequence ID" value="WZC49019.1"/>
    <property type="molecule type" value="Genomic_DNA"/>
</dbReference>
<dbReference type="SMART" id="SM00332">
    <property type="entry name" value="PP2Cc"/>
    <property type="match status" value="1"/>
</dbReference>
<dbReference type="EC" id="3.1.3.16" evidence="3"/>
<organism evidence="3 4">
    <name type="scientific">Yoonia phaeophyticola</name>
    <dbReference type="NCBI Taxonomy" id="3137369"/>
    <lineage>
        <taxon>Bacteria</taxon>
        <taxon>Pseudomonadati</taxon>
        <taxon>Pseudomonadota</taxon>
        <taxon>Alphaproteobacteria</taxon>
        <taxon>Rhodobacterales</taxon>
        <taxon>Paracoccaceae</taxon>
        <taxon>Yoonia</taxon>
    </lineage>
</organism>
<dbReference type="CDD" id="cd00143">
    <property type="entry name" value="PP2Cc"/>
    <property type="match status" value="1"/>
</dbReference>
<evidence type="ECO:0000259" key="2">
    <source>
        <dbReference type="PROSITE" id="PS51746"/>
    </source>
</evidence>
<dbReference type="PROSITE" id="PS51746">
    <property type="entry name" value="PPM_2"/>
    <property type="match status" value="1"/>
</dbReference>
<dbReference type="SMART" id="SM00331">
    <property type="entry name" value="PP2C_SIG"/>
    <property type="match status" value="1"/>
</dbReference>
<dbReference type="Gene3D" id="3.60.40.10">
    <property type="entry name" value="PPM-type phosphatase domain"/>
    <property type="match status" value="1"/>
</dbReference>
<feature type="domain" description="PPM-type phosphatase" evidence="2">
    <location>
        <begin position="8"/>
        <end position="260"/>
    </location>
</feature>
<reference evidence="4" key="1">
    <citation type="submission" date="2024-04" db="EMBL/GenBank/DDBJ databases">
        <title>Phylogenomic analyses of a clade within the roseobacter group suggest taxonomic reassignments of species of the genera Aestuariivita, Citreicella, Loktanella, Nautella, Pelagibaca, Ruegeria, Thalassobius, Thiobacimonas and Tropicibacter, and the proposal o.</title>
        <authorList>
            <person name="Jeon C.O."/>
        </authorList>
    </citation>
    <scope>NUCLEOTIDE SEQUENCE [LARGE SCALE GENOMIC DNA]</scope>
    <source>
        <strain evidence="4">BS5-3</strain>
    </source>
</reference>
<feature type="region of interest" description="Disordered" evidence="1">
    <location>
        <begin position="299"/>
        <end position="358"/>
    </location>
</feature>
<accession>A0ABZ2V4D2</accession>
<keyword evidence="4" id="KW-1185">Reference proteome</keyword>
<name>A0ABZ2V4D2_9RHOB</name>
<evidence type="ECO:0000313" key="3">
    <source>
        <dbReference type="EMBL" id="WZC49019.1"/>
    </source>
</evidence>
<feature type="compositionally biased region" description="Basic and acidic residues" evidence="1">
    <location>
        <begin position="317"/>
        <end position="343"/>
    </location>
</feature>
<dbReference type="InterPro" id="IPR036457">
    <property type="entry name" value="PPM-type-like_dom_sf"/>
</dbReference>
<proteinExistence type="predicted"/>
<dbReference type="RefSeq" id="WP_341367131.1">
    <property type="nucleotide sequence ID" value="NZ_CP150951.2"/>
</dbReference>
<gene>
    <name evidence="3" type="ORF">AABB29_19670</name>
</gene>